<organism evidence="1">
    <name type="scientific">hydrothermal vent metagenome</name>
    <dbReference type="NCBI Taxonomy" id="652676"/>
    <lineage>
        <taxon>unclassified sequences</taxon>
        <taxon>metagenomes</taxon>
        <taxon>ecological metagenomes</taxon>
    </lineage>
</organism>
<dbReference type="AlphaFoldDB" id="A0A3B1CPG4"/>
<name>A0A3B1CPG4_9ZZZZ</name>
<gene>
    <name evidence="1" type="ORF">MNBD_NITROSPINAE05-358</name>
</gene>
<accession>A0A3B1CPG4</accession>
<proteinExistence type="predicted"/>
<reference evidence="1" key="1">
    <citation type="submission" date="2018-06" db="EMBL/GenBank/DDBJ databases">
        <authorList>
            <person name="Zhirakovskaya E."/>
        </authorList>
    </citation>
    <scope>NUCLEOTIDE SEQUENCE</scope>
</reference>
<feature type="non-terminal residue" evidence="1">
    <location>
        <position position="1"/>
    </location>
</feature>
<sequence>NAFDRDDIQSVANAVDQMKPLLNEVTELLGAQPVRASYWSEQTGNRAFLLEIAAVKLLPLPALDVSREIRLQAFAIIDKQMKKTDNVRLGYVIDRKKESLLTLKYQLKLKEPLTRLSLYFHYLKGRFIGPDGKIRLGVQDKEDLINFTEKNLRGFQEWPNRAA</sequence>
<evidence type="ECO:0000313" key="1">
    <source>
        <dbReference type="EMBL" id="VAX32436.1"/>
    </source>
</evidence>
<dbReference type="EMBL" id="UOGG01000202">
    <property type="protein sequence ID" value="VAX32436.1"/>
    <property type="molecule type" value="Genomic_DNA"/>
</dbReference>
<protein>
    <submittedName>
        <fullName evidence="1">Uncharacterized protein</fullName>
    </submittedName>
</protein>